<feature type="transmembrane region" description="Helical" evidence="11">
    <location>
        <begin position="249"/>
        <end position="268"/>
    </location>
</feature>
<dbReference type="Proteomes" id="UP000002280">
    <property type="component" value="Chromosome 5"/>
</dbReference>
<feature type="transmembrane region" description="Helical" evidence="11">
    <location>
        <begin position="67"/>
        <end position="89"/>
    </location>
</feature>
<dbReference type="FunFam" id="1.20.1070.10:FF:000003">
    <property type="entry name" value="Olfactory receptor"/>
    <property type="match status" value="1"/>
</dbReference>
<comment type="subcellular location">
    <subcellularLocation>
        <location evidence="1 11">Cell membrane</location>
        <topology evidence="1 11">Multi-pass membrane protein</topology>
    </subcellularLocation>
</comment>
<protein>
    <recommendedName>
        <fullName evidence="11">Olfactory receptor</fullName>
    </recommendedName>
</protein>
<organism evidence="13 14">
    <name type="scientific">Monodelphis domestica</name>
    <name type="common">Gray short-tailed opossum</name>
    <dbReference type="NCBI Taxonomy" id="13616"/>
    <lineage>
        <taxon>Eukaryota</taxon>
        <taxon>Metazoa</taxon>
        <taxon>Chordata</taxon>
        <taxon>Craniata</taxon>
        <taxon>Vertebrata</taxon>
        <taxon>Euteleostomi</taxon>
        <taxon>Mammalia</taxon>
        <taxon>Metatheria</taxon>
        <taxon>Didelphimorphia</taxon>
        <taxon>Didelphidae</taxon>
        <taxon>Monodelphis</taxon>
    </lineage>
</organism>
<keyword evidence="11" id="KW-0716">Sensory transduction</keyword>
<dbReference type="PRINTS" id="PR00245">
    <property type="entry name" value="OLFACTORYR"/>
</dbReference>
<accession>A0A5F8G736</accession>
<keyword evidence="14" id="KW-1185">Reference proteome</keyword>
<evidence type="ECO:0000256" key="10">
    <source>
        <dbReference type="RuleBase" id="RU000688"/>
    </source>
</evidence>
<dbReference type="InterPro" id="IPR000725">
    <property type="entry name" value="Olfact_rcpt"/>
</dbReference>
<dbReference type="PROSITE" id="PS50262">
    <property type="entry name" value="G_PROTEIN_RECEP_F1_2"/>
    <property type="match status" value="1"/>
</dbReference>
<name>A0A5F8G736_MONDO</name>
<reference evidence="13 14" key="1">
    <citation type="journal article" date="2007" name="Nature">
        <title>Genome of the marsupial Monodelphis domestica reveals innovation in non-coding sequences.</title>
        <authorList>
            <person name="Mikkelsen T.S."/>
            <person name="Wakefield M.J."/>
            <person name="Aken B."/>
            <person name="Amemiya C.T."/>
            <person name="Chang J.L."/>
            <person name="Duke S."/>
            <person name="Garber M."/>
            <person name="Gentles A.J."/>
            <person name="Goodstadt L."/>
            <person name="Heger A."/>
            <person name="Jurka J."/>
            <person name="Kamal M."/>
            <person name="Mauceli E."/>
            <person name="Searle S.M."/>
            <person name="Sharpe T."/>
            <person name="Baker M.L."/>
            <person name="Batzer M.A."/>
            <person name="Benos P.V."/>
            <person name="Belov K."/>
            <person name="Clamp M."/>
            <person name="Cook A."/>
            <person name="Cuff J."/>
            <person name="Das R."/>
            <person name="Davidow L."/>
            <person name="Deakin J.E."/>
            <person name="Fazzari M.J."/>
            <person name="Glass J.L."/>
            <person name="Grabherr M."/>
            <person name="Greally J.M."/>
            <person name="Gu W."/>
            <person name="Hore T.A."/>
            <person name="Huttley G.A."/>
            <person name="Kleber M."/>
            <person name="Jirtle R.L."/>
            <person name="Koina E."/>
            <person name="Lee J.T."/>
            <person name="Mahony S."/>
            <person name="Marra M.A."/>
            <person name="Miller R.D."/>
            <person name="Nicholls R.D."/>
            <person name="Oda M."/>
            <person name="Papenfuss A.T."/>
            <person name="Parra Z.E."/>
            <person name="Pollock D.D."/>
            <person name="Ray D.A."/>
            <person name="Schein J.E."/>
            <person name="Speed T.P."/>
            <person name="Thompson K."/>
            <person name="VandeBerg J.L."/>
            <person name="Wade C.M."/>
            <person name="Walker J.A."/>
            <person name="Waters P.D."/>
            <person name="Webber C."/>
            <person name="Weidman J.R."/>
            <person name="Xie X."/>
            <person name="Zody M.C."/>
            <person name="Baldwin J."/>
            <person name="Abdouelleil A."/>
            <person name="Abdulkadir J."/>
            <person name="Abebe A."/>
            <person name="Abera B."/>
            <person name="Abreu J."/>
            <person name="Acer S.C."/>
            <person name="Aftuck L."/>
            <person name="Alexander A."/>
            <person name="An P."/>
            <person name="Anderson E."/>
            <person name="Anderson S."/>
            <person name="Arachi H."/>
            <person name="Azer M."/>
            <person name="Bachantsang P."/>
            <person name="Barry A."/>
            <person name="Bayul T."/>
            <person name="Berlin A."/>
            <person name="Bessette D."/>
            <person name="Bloom T."/>
            <person name="Bloom T."/>
            <person name="Boguslavskiy L."/>
            <person name="Bonnet C."/>
            <person name="Boukhgalter B."/>
            <person name="Bourzgui I."/>
            <person name="Brown A."/>
            <person name="Cahill P."/>
            <person name="Channer S."/>
            <person name="Cheshatsang Y."/>
            <person name="Chuda L."/>
            <person name="Citroen M."/>
            <person name="Collymore A."/>
            <person name="Cooke P."/>
            <person name="Costello M."/>
            <person name="D'Aco K."/>
            <person name="Daza R."/>
            <person name="De Haan G."/>
            <person name="DeGray S."/>
            <person name="DeMaso C."/>
            <person name="Dhargay N."/>
            <person name="Dooley K."/>
            <person name="Dooley E."/>
            <person name="Doricent M."/>
            <person name="Dorje P."/>
            <person name="Dorjee K."/>
            <person name="Dupes A."/>
            <person name="Elong R."/>
            <person name="Falk J."/>
            <person name="Farina A."/>
            <person name="Faro S."/>
            <person name="Ferguson D."/>
            <person name="Fisher S."/>
            <person name="Foley C.D."/>
            <person name="Franke A."/>
            <person name="Friedrich D."/>
            <person name="Gadbois L."/>
            <person name="Gearin G."/>
            <person name="Gearin C.R."/>
            <person name="Giannoukos G."/>
            <person name="Goode T."/>
            <person name="Graham J."/>
            <person name="Grandbois E."/>
            <person name="Grewal S."/>
            <person name="Gyaltsen K."/>
            <person name="Hafez N."/>
            <person name="Hagos B."/>
            <person name="Hall J."/>
            <person name="Henson C."/>
            <person name="Hollinger A."/>
            <person name="Honan T."/>
            <person name="Huard M.D."/>
            <person name="Hughes L."/>
            <person name="Hurhula B."/>
            <person name="Husby M.E."/>
            <person name="Kamat A."/>
            <person name="Kanga B."/>
            <person name="Kashin S."/>
            <person name="Khazanovich D."/>
            <person name="Kisner P."/>
            <person name="Lance K."/>
            <person name="Lara M."/>
            <person name="Lee W."/>
            <person name="Lennon N."/>
            <person name="Letendre F."/>
            <person name="LeVine R."/>
            <person name="Lipovsky A."/>
            <person name="Liu X."/>
            <person name="Liu J."/>
            <person name="Liu S."/>
            <person name="Lokyitsang T."/>
            <person name="Lokyitsang Y."/>
            <person name="Lubonja R."/>
            <person name="Lui A."/>
            <person name="MacDonald P."/>
            <person name="Magnisalis V."/>
            <person name="Maru K."/>
            <person name="Matthews C."/>
            <person name="McCusker W."/>
            <person name="McDonough S."/>
            <person name="Mehta T."/>
            <person name="Meldrim J."/>
            <person name="Meneus L."/>
            <person name="Mihai O."/>
            <person name="Mihalev A."/>
            <person name="Mihova T."/>
            <person name="Mittelman R."/>
            <person name="Mlenga V."/>
            <person name="Montmayeur A."/>
            <person name="Mulrain L."/>
            <person name="Navidi A."/>
            <person name="Naylor J."/>
            <person name="Negash T."/>
            <person name="Nguyen T."/>
            <person name="Nguyen N."/>
            <person name="Nicol R."/>
            <person name="Norbu C."/>
            <person name="Norbu N."/>
            <person name="Novod N."/>
            <person name="O'Neill B."/>
            <person name="Osman S."/>
            <person name="Markiewicz E."/>
            <person name="Oyono O.L."/>
            <person name="Patti C."/>
            <person name="Phunkhang P."/>
            <person name="Pierre F."/>
            <person name="Priest M."/>
            <person name="Raghuraman S."/>
            <person name="Rege F."/>
            <person name="Reyes R."/>
            <person name="Rise C."/>
            <person name="Rogov P."/>
            <person name="Ross K."/>
            <person name="Ryan E."/>
            <person name="Settipalli S."/>
            <person name="Shea T."/>
            <person name="Sherpa N."/>
            <person name="Shi L."/>
            <person name="Shih D."/>
            <person name="Sparrow T."/>
            <person name="Spaulding J."/>
            <person name="Stalker J."/>
            <person name="Stange-Thomann N."/>
            <person name="Stavropoulos S."/>
            <person name="Stone C."/>
            <person name="Strader C."/>
            <person name="Tesfaye S."/>
            <person name="Thomson T."/>
            <person name="Thoulutsang Y."/>
            <person name="Thoulutsang D."/>
            <person name="Topham K."/>
            <person name="Topping I."/>
            <person name="Tsamla T."/>
            <person name="Vassiliev H."/>
            <person name="Vo A."/>
            <person name="Wangchuk T."/>
            <person name="Wangdi T."/>
            <person name="Weiand M."/>
            <person name="Wilkinson J."/>
            <person name="Wilson A."/>
            <person name="Yadav S."/>
            <person name="Young G."/>
            <person name="Yu Q."/>
            <person name="Zembek L."/>
            <person name="Zhong D."/>
            <person name="Zimmer A."/>
            <person name="Zwirko Z."/>
            <person name="Jaffe D.B."/>
            <person name="Alvarez P."/>
            <person name="Brockman W."/>
            <person name="Butler J."/>
            <person name="Chin C."/>
            <person name="Gnerre S."/>
            <person name="MacCallum I."/>
            <person name="Graves J.A."/>
            <person name="Ponting C.P."/>
            <person name="Breen M."/>
            <person name="Samollow P.B."/>
            <person name="Lander E.S."/>
            <person name="Lindblad-Toh K."/>
        </authorList>
    </citation>
    <scope>NUCLEOTIDE SEQUENCE [LARGE SCALE GENOMIC DNA]</scope>
</reference>
<dbReference type="GO" id="GO:0005886">
    <property type="term" value="C:plasma membrane"/>
    <property type="evidence" value="ECO:0007669"/>
    <property type="project" value="UniProtKB-SubCell"/>
</dbReference>
<gene>
    <name evidence="13" type="primary">LOC100027712</name>
</gene>
<dbReference type="SUPFAM" id="SSF81321">
    <property type="entry name" value="Family A G protein-coupled receptor-like"/>
    <property type="match status" value="1"/>
</dbReference>
<evidence type="ECO:0000256" key="9">
    <source>
        <dbReference type="ARBA" id="ARBA00023224"/>
    </source>
</evidence>
<comment type="similarity">
    <text evidence="10">Belongs to the G-protein coupled receptor 1 family.</text>
</comment>
<dbReference type="AlphaFoldDB" id="A0A5F8G736"/>
<keyword evidence="4 11" id="KW-0552">Olfaction</keyword>
<evidence type="ECO:0000256" key="1">
    <source>
        <dbReference type="ARBA" id="ARBA00004651"/>
    </source>
</evidence>
<evidence type="ECO:0000256" key="3">
    <source>
        <dbReference type="ARBA" id="ARBA00022692"/>
    </source>
</evidence>
<evidence type="ECO:0000256" key="7">
    <source>
        <dbReference type="ARBA" id="ARBA00023136"/>
    </source>
</evidence>
<dbReference type="InterPro" id="IPR050516">
    <property type="entry name" value="Olfactory_GPCR"/>
</dbReference>
<evidence type="ECO:0000256" key="5">
    <source>
        <dbReference type="ARBA" id="ARBA00022989"/>
    </source>
</evidence>
<proteinExistence type="inferred from homology"/>
<dbReference type="InParanoid" id="A0A5F8G736"/>
<reference evidence="13" key="3">
    <citation type="submission" date="2025-09" db="UniProtKB">
        <authorList>
            <consortium name="Ensembl"/>
        </authorList>
    </citation>
    <scope>IDENTIFICATION</scope>
</reference>
<dbReference type="Gene3D" id="1.20.1070.10">
    <property type="entry name" value="Rhodopsin 7-helix transmembrane proteins"/>
    <property type="match status" value="1"/>
</dbReference>
<feature type="transmembrane region" description="Helical" evidence="11">
    <location>
        <begin position="280"/>
        <end position="299"/>
    </location>
</feature>
<feature type="domain" description="G-protein coupled receptors family 1 profile" evidence="12">
    <location>
        <begin position="48"/>
        <end position="297"/>
    </location>
</feature>
<feature type="transmembrane region" description="Helical" evidence="11">
    <location>
        <begin position="204"/>
        <end position="228"/>
    </location>
</feature>
<evidence type="ECO:0000259" key="12">
    <source>
        <dbReference type="PROSITE" id="PS50262"/>
    </source>
</evidence>
<dbReference type="GO" id="GO:0004930">
    <property type="term" value="F:G protein-coupled receptor activity"/>
    <property type="evidence" value="ECO:0007669"/>
    <property type="project" value="UniProtKB-KW"/>
</dbReference>
<evidence type="ECO:0000256" key="8">
    <source>
        <dbReference type="ARBA" id="ARBA00023170"/>
    </source>
</evidence>
<dbReference type="GeneTree" id="ENSGT01150000286988"/>
<evidence type="ECO:0000256" key="6">
    <source>
        <dbReference type="ARBA" id="ARBA00023040"/>
    </source>
</evidence>
<keyword evidence="5 11" id="KW-1133">Transmembrane helix</keyword>
<dbReference type="STRING" id="13616.ENSMODP00000043216"/>
<keyword evidence="8 10" id="KW-0675">Receptor</keyword>
<feature type="transmembrane region" description="Helical" evidence="11">
    <location>
        <begin position="109"/>
        <end position="127"/>
    </location>
</feature>
<evidence type="ECO:0000256" key="2">
    <source>
        <dbReference type="ARBA" id="ARBA00022475"/>
    </source>
</evidence>
<evidence type="ECO:0000256" key="4">
    <source>
        <dbReference type="ARBA" id="ARBA00022725"/>
    </source>
</evidence>
<dbReference type="Ensembl" id="ENSMODT00000082616.1">
    <property type="protein sequence ID" value="ENSMODP00000043216.1"/>
    <property type="gene ID" value="ENSMODG00000039268.1"/>
</dbReference>
<dbReference type="InterPro" id="IPR000276">
    <property type="entry name" value="GPCR_Rhodpsn"/>
</dbReference>
<evidence type="ECO:0000313" key="14">
    <source>
        <dbReference type="Proteomes" id="UP000002280"/>
    </source>
</evidence>
<dbReference type="PANTHER" id="PTHR26452">
    <property type="entry name" value="OLFACTORY RECEPTOR"/>
    <property type="match status" value="1"/>
</dbReference>
<dbReference type="GO" id="GO:0005549">
    <property type="term" value="F:odorant binding"/>
    <property type="evidence" value="ECO:0000318"/>
    <property type="project" value="GO_Central"/>
</dbReference>
<dbReference type="Pfam" id="PF13853">
    <property type="entry name" value="7tm_4"/>
    <property type="match status" value="1"/>
</dbReference>
<dbReference type="GO" id="GO:0004984">
    <property type="term" value="F:olfactory receptor activity"/>
    <property type="evidence" value="ECO:0000318"/>
    <property type="project" value="GO_Central"/>
</dbReference>
<keyword evidence="6 10" id="KW-0297">G-protein coupled receptor</keyword>
<keyword evidence="9 10" id="KW-0807">Transducer</keyword>
<keyword evidence="2 11" id="KW-1003">Cell membrane</keyword>
<keyword evidence="7 11" id="KW-0472">Membrane</keyword>
<reference evidence="13" key="2">
    <citation type="submission" date="2025-08" db="UniProtKB">
        <authorList>
            <consortium name="Ensembl"/>
        </authorList>
    </citation>
    <scope>IDENTIFICATION</scope>
</reference>
<keyword evidence="3 10" id="KW-0812">Transmembrane</keyword>
<evidence type="ECO:0000256" key="11">
    <source>
        <dbReference type="RuleBase" id="RU363047"/>
    </source>
</evidence>
<dbReference type="InterPro" id="IPR017452">
    <property type="entry name" value="GPCR_Rhodpsn_7TM"/>
</dbReference>
<feature type="transmembrane region" description="Helical" evidence="11">
    <location>
        <begin position="147"/>
        <end position="169"/>
    </location>
</feature>
<dbReference type="CDD" id="cd15417">
    <property type="entry name" value="7tmA_OR5A1-like"/>
    <property type="match status" value="1"/>
</dbReference>
<dbReference type="PRINTS" id="PR00237">
    <property type="entry name" value="GPCRRHODOPSN"/>
</dbReference>
<evidence type="ECO:0000313" key="13">
    <source>
        <dbReference type="Ensembl" id="ENSMODP00000043216.1"/>
    </source>
</evidence>
<dbReference type="OMA" id="RIPMNES"/>
<dbReference type="PROSITE" id="PS00237">
    <property type="entry name" value="G_PROTEIN_RECEP_F1_1"/>
    <property type="match status" value="1"/>
</dbReference>
<feature type="transmembrane region" description="Helical" evidence="11">
    <location>
        <begin position="32"/>
        <end position="55"/>
    </location>
</feature>
<sequence length="319" mass="36093">FSLNRRMNMGRNETSVTIFTLQGISDQPEMQVIIFFPFLGIYMMTLIWNLGLIILIRTDSHLHSPMYFFLSFLSFIDICYSSSISPRMLSDFFLVEKTISFLACATESFFMAWMGLTECCLLAIMAYDRYVAIYNPLRYTTIMHLPICGKLVAGAYVAGCLGSLVQTIAGFHLHFCGPNIINHFFCDIPQIIALSCSNTFINQIMVFVVALFFGLFSFLFIIMTYVYITVTILKMPSAKGRAKAFNTCASHLIAVTLFFGTALSVYLHPSSANSKPLDKVLSVFYAIIIPVLNPLIYSLRNKEIKDALKRLMKRGKFPQ</sequence>